<comment type="similarity">
    <text evidence="1">Belongs to the helicase family.</text>
</comment>
<dbReference type="InterPro" id="IPR010285">
    <property type="entry name" value="DNA_helicase_pif1-like_DEAD"/>
</dbReference>
<name>A0A2N5TSS4_9BASI</name>
<evidence type="ECO:0000313" key="4">
    <source>
        <dbReference type="Proteomes" id="UP000235392"/>
    </source>
</evidence>
<dbReference type="PANTHER" id="PTHR10492">
    <property type="match status" value="1"/>
</dbReference>
<keyword evidence="1" id="KW-0234">DNA repair</keyword>
<feature type="domain" description="DNA helicase Pif1-like DEAD-box helicase" evidence="2">
    <location>
        <begin position="183"/>
        <end position="336"/>
    </location>
</feature>
<dbReference type="GO" id="GO:0000723">
    <property type="term" value="P:telomere maintenance"/>
    <property type="evidence" value="ECO:0007669"/>
    <property type="project" value="InterPro"/>
</dbReference>
<protein>
    <recommendedName>
        <fullName evidence="1">ATP-dependent DNA helicase</fullName>
        <ecNumber evidence="1">5.6.2.3</ecNumber>
    </recommendedName>
</protein>
<dbReference type="PANTHER" id="PTHR10492:SF57">
    <property type="entry name" value="ATP-DEPENDENT DNA HELICASE"/>
    <property type="match status" value="1"/>
</dbReference>
<evidence type="ECO:0000256" key="1">
    <source>
        <dbReference type="RuleBase" id="RU363044"/>
    </source>
</evidence>
<evidence type="ECO:0000313" key="3">
    <source>
        <dbReference type="EMBL" id="PLW28544.1"/>
    </source>
</evidence>
<dbReference type="GO" id="GO:0006281">
    <property type="term" value="P:DNA repair"/>
    <property type="evidence" value="ECO:0007669"/>
    <property type="project" value="UniProtKB-KW"/>
</dbReference>
<evidence type="ECO:0000259" key="2">
    <source>
        <dbReference type="Pfam" id="PF05970"/>
    </source>
</evidence>
<dbReference type="EC" id="5.6.2.3" evidence="1"/>
<keyword evidence="1" id="KW-0233">DNA recombination</keyword>
<dbReference type="Proteomes" id="UP000235392">
    <property type="component" value="Unassembled WGS sequence"/>
</dbReference>
<dbReference type="GO" id="GO:0006310">
    <property type="term" value="P:DNA recombination"/>
    <property type="evidence" value="ECO:0007669"/>
    <property type="project" value="UniProtKB-KW"/>
</dbReference>
<dbReference type="SUPFAM" id="SSF52540">
    <property type="entry name" value="P-loop containing nucleoside triphosphate hydrolases"/>
    <property type="match status" value="1"/>
</dbReference>
<keyword evidence="1" id="KW-0378">Hydrolase</keyword>
<comment type="caution">
    <text evidence="3">The sequence shown here is derived from an EMBL/GenBank/DDBJ whole genome shotgun (WGS) entry which is preliminary data.</text>
</comment>
<dbReference type="GO" id="GO:0016887">
    <property type="term" value="F:ATP hydrolysis activity"/>
    <property type="evidence" value="ECO:0007669"/>
    <property type="project" value="RHEA"/>
</dbReference>
<gene>
    <name evidence="3" type="ORF">PCASD_18168</name>
</gene>
<proteinExistence type="inferred from homology"/>
<dbReference type="EMBL" id="PGCI01000361">
    <property type="protein sequence ID" value="PLW28544.1"/>
    <property type="molecule type" value="Genomic_DNA"/>
</dbReference>
<comment type="cofactor">
    <cofactor evidence="1">
        <name>Mg(2+)</name>
        <dbReference type="ChEBI" id="CHEBI:18420"/>
    </cofactor>
</comment>
<comment type="catalytic activity">
    <reaction evidence="1">
        <text>ATP + H2O = ADP + phosphate + H(+)</text>
        <dbReference type="Rhea" id="RHEA:13065"/>
        <dbReference type="ChEBI" id="CHEBI:15377"/>
        <dbReference type="ChEBI" id="CHEBI:15378"/>
        <dbReference type="ChEBI" id="CHEBI:30616"/>
        <dbReference type="ChEBI" id="CHEBI:43474"/>
        <dbReference type="ChEBI" id="CHEBI:456216"/>
        <dbReference type="EC" id="5.6.2.3"/>
    </reaction>
</comment>
<dbReference type="Pfam" id="PF05970">
    <property type="entry name" value="PIF1"/>
    <property type="match status" value="1"/>
</dbReference>
<keyword evidence="1" id="KW-0067">ATP-binding</keyword>
<sequence>MTRPARDLYYHEVPTQFYWTRNKGPTSFVDLKTVDGRIYPNFRSAAEARNLLWSDAHYQSALREASLWMLGFRLREMFSQYLVPSPPSNPQGLLDQFIKQLSDDCRYILIKLKFSKEPSCAEVHNLAKLLIQQILTANGKTMSDVGLDPILTNAEELLGNVVESIIGIHDDGVQSLSRDILRLNKGQGQVFTVLEACLDNGSHCLKFIDGPAGTGKTFLLNTIIAMCKSRGMTPVVVASSGVAAMLLKEGTTAHSGLRIPVSIHNDSTCSWSPRSALAAVLSNAAVLIWDEISMSHRHCLEAVDRSLQELRNNNSPFGGLNVILGGDFRQTLPVVLGGV</sequence>
<dbReference type="InterPro" id="IPR027417">
    <property type="entry name" value="P-loop_NTPase"/>
</dbReference>
<accession>A0A2N5TSS4</accession>
<reference evidence="3 4" key="1">
    <citation type="submission" date="2017-11" db="EMBL/GenBank/DDBJ databases">
        <title>De novo assembly and phasing of dikaryotic genomes from two isolates of Puccinia coronata f. sp. avenae, the causal agent of oat crown rust.</title>
        <authorList>
            <person name="Miller M.E."/>
            <person name="Zhang Y."/>
            <person name="Omidvar V."/>
            <person name="Sperschneider J."/>
            <person name="Schwessinger B."/>
            <person name="Raley C."/>
            <person name="Palmer J.M."/>
            <person name="Garnica D."/>
            <person name="Upadhyaya N."/>
            <person name="Rathjen J."/>
            <person name="Taylor J.M."/>
            <person name="Park R.F."/>
            <person name="Dodds P.N."/>
            <person name="Hirsch C.D."/>
            <person name="Kianian S.F."/>
            <person name="Figueroa M."/>
        </authorList>
    </citation>
    <scope>NUCLEOTIDE SEQUENCE [LARGE SCALE GENOMIC DNA]</scope>
    <source>
        <strain evidence="3">12SD80</strain>
    </source>
</reference>
<keyword evidence="1" id="KW-0347">Helicase</keyword>
<dbReference type="GO" id="GO:0043139">
    <property type="term" value="F:5'-3' DNA helicase activity"/>
    <property type="evidence" value="ECO:0007669"/>
    <property type="project" value="UniProtKB-EC"/>
</dbReference>
<dbReference type="GO" id="GO:0005524">
    <property type="term" value="F:ATP binding"/>
    <property type="evidence" value="ECO:0007669"/>
    <property type="project" value="UniProtKB-KW"/>
</dbReference>
<keyword evidence="1" id="KW-0227">DNA damage</keyword>
<dbReference type="AlphaFoldDB" id="A0A2N5TSS4"/>
<dbReference type="Gene3D" id="3.40.50.300">
    <property type="entry name" value="P-loop containing nucleotide triphosphate hydrolases"/>
    <property type="match status" value="1"/>
</dbReference>
<organism evidence="3 4">
    <name type="scientific">Puccinia coronata f. sp. avenae</name>
    <dbReference type="NCBI Taxonomy" id="200324"/>
    <lineage>
        <taxon>Eukaryota</taxon>
        <taxon>Fungi</taxon>
        <taxon>Dikarya</taxon>
        <taxon>Basidiomycota</taxon>
        <taxon>Pucciniomycotina</taxon>
        <taxon>Pucciniomycetes</taxon>
        <taxon>Pucciniales</taxon>
        <taxon>Pucciniaceae</taxon>
        <taxon>Puccinia</taxon>
    </lineage>
</organism>
<keyword evidence="1" id="KW-0547">Nucleotide-binding</keyword>